<name>A0ABY6ZG16_9BACL</name>
<accession>A0ABY6ZG16</accession>
<evidence type="ECO:0000313" key="1">
    <source>
        <dbReference type="EMBL" id="WAH41069.1"/>
    </source>
</evidence>
<dbReference type="Proteomes" id="UP001164761">
    <property type="component" value="Chromosome"/>
</dbReference>
<dbReference type="RefSeq" id="WP_268004969.1">
    <property type="nucleotide sequence ID" value="NZ_BSUT01000001.1"/>
</dbReference>
<protein>
    <submittedName>
        <fullName evidence="1">Uncharacterized protein</fullName>
    </submittedName>
</protein>
<dbReference type="EMBL" id="CP104067">
    <property type="protein sequence ID" value="WAH41069.1"/>
    <property type="molecule type" value="Genomic_DNA"/>
</dbReference>
<proteinExistence type="predicted"/>
<organism evidence="1 2">
    <name type="scientific">Alicyclobacillus fastidiosus</name>
    <dbReference type="NCBI Taxonomy" id="392011"/>
    <lineage>
        <taxon>Bacteria</taxon>
        <taxon>Bacillati</taxon>
        <taxon>Bacillota</taxon>
        <taxon>Bacilli</taxon>
        <taxon>Bacillales</taxon>
        <taxon>Alicyclobacillaceae</taxon>
        <taxon>Alicyclobacillus</taxon>
    </lineage>
</organism>
<sequence length="90" mass="9992">MSREIGVLEAYSTSEKSDVQPCILPFVVLFSIASQENRGVSAINRRRMMGYGPGPITQHGFGSVGARGGYPPSISRRMVSVPRVRQFYNW</sequence>
<evidence type="ECO:0000313" key="2">
    <source>
        <dbReference type="Proteomes" id="UP001164761"/>
    </source>
</evidence>
<keyword evidence="2" id="KW-1185">Reference proteome</keyword>
<reference evidence="1" key="1">
    <citation type="submission" date="2022-08" db="EMBL/GenBank/DDBJ databases">
        <title>Alicyclobacillus fastidiosus DSM 17978, complete genome.</title>
        <authorList>
            <person name="Wang Q."/>
            <person name="Cai R."/>
            <person name="Wang Z."/>
        </authorList>
    </citation>
    <scope>NUCLEOTIDE SEQUENCE</scope>
    <source>
        <strain evidence="1">DSM 17978</strain>
    </source>
</reference>
<gene>
    <name evidence="1" type="ORF">NZD89_22750</name>
</gene>